<dbReference type="InterPro" id="IPR045865">
    <property type="entry name" value="ACT-like_dom_sf"/>
</dbReference>
<dbReference type="EMBL" id="JADJNC010000003">
    <property type="protein sequence ID" value="MBK7421925.1"/>
    <property type="molecule type" value="Genomic_DNA"/>
</dbReference>
<dbReference type="InterPro" id="IPR050990">
    <property type="entry name" value="UPF0237/GcvR_regulator"/>
</dbReference>
<name>A0A9D7IBI7_9RHOO</name>
<dbReference type="SUPFAM" id="SSF55021">
    <property type="entry name" value="ACT-like"/>
    <property type="match status" value="2"/>
</dbReference>
<evidence type="ECO:0000313" key="2">
    <source>
        <dbReference type="Proteomes" id="UP000886602"/>
    </source>
</evidence>
<dbReference type="PANTHER" id="PTHR34875:SF6">
    <property type="entry name" value="UPF0237 PROTEIN MJ1558"/>
    <property type="match status" value="1"/>
</dbReference>
<dbReference type="Gene3D" id="3.30.70.260">
    <property type="match status" value="2"/>
</dbReference>
<sequence>MSPNSSISLVLTAIGDDRPGLVEQLARVISDHQGNWLESSMSHLSGKFAGIVCVSLGADQLEALKAALAKLPGLHITSEESETTDSGESRVGERRLKLSLVGHDRIGIVREVSQVLARHAVNVEDLNTYIASAPMSAAILFHADAELTASPALDVRALTRDLEHLSNDLMVDITLNETLRT</sequence>
<dbReference type="CDD" id="cd04869">
    <property type="entry name" value="ACT_GcvR_2"/>
    <property type="match status" value="1"/>
</dbReference>
<proteinExistence type="predicted"/>
<dbReference type="InterPro" id="IPR016867">
    <property type="entry name" value="GcvR"/>
</dbReference>
<dbReference type="PANTHER" id="PTHR34875">
    <property type="entry name" value="UPF0237 PROTEIN MJ1558"/>
    <property type="match status" value="1"/>
</dbReference>
<accession>A0A9D7IBI7</accession>
<dbReference type="PIRSF" id="PIRSF028103">
    <property type="entry name" value="GcvR"/>
    <property type="match status" value="1"/>
</dbReference>
<evidence type="ECO:0000313" key="1">
    <source>
        <dbReference type="EMBL" id="MBK7421925.1"/>
    </source>
</evidence>
<organism evidence="1 2">
    <name type="scientific">Candidatus Propionivibrio dominans</name>
    <dbReference type="NCBI Taxonomy" id="2954373"/>
    <lineage>
        <taxon>Bacteria</taxon>
        <taxon>Pseudomonadati</taxon>
        <taxon>Pseudomonadota</taxon>
        <taxon>Betaproteobacteria</taxon>
        <taxon>Rhodocyclales</taxon>
        <taxon>Rhodocyclaceae</taxon>
        <taxon>Propionivibrio</taxon>
    </lineage>
</organism>
<protein>
    <submittedName>
        <fullName evidence="1">Glycine cleavage system protein R</fullName>
    </submittedName>
</protein>
<comment type="caution">
    <text evidence="1">The sequence shown here is derived from an EMBL/GenBank/DDBJ whole genome shotgun (WGS) entry which is preliminary data.</text>
</comment>
<reference evidence="1" key="1">
    <citation type="submission" date="2020-10" db="EMBL/GenBank/DDBJ databases">
        <title>Connecting structure to function with the recovery of over 1000 high-quality activated sludge metagenome-assembled genomes encoding full-length rRNA genes using long-read sequencing.</title>
        <authorList>
            <person name="Singleton C.M."/>
            <person name="Petriglieri F."/>
            <person name="Kristensen J.M."/>
            <person name="Kirkegaard R.H."/>
            <person name="Michaelsen T.Y."/>
            <person name="Andersen M.H."/>
            <person name="Karst S.M."/>
            <person name="Dueholm M.S."/>
            <person name="Nielsen P.H."/>
            <person name="Albertsen M."/>
        </authorList>
    </citation>
    <scope>NUCLEOTIDE SEQUENCE</scope>
    <source>
        <strain evidence="1">EsbW_18-Q3-R4-48_MAXAC.044</strain>
    </source>
</reference>
<dbReference type="Pfam" id="PF13740">
    <property type="entry name" value="ACT_6"/>
    <property type="match status" value="2"/>
</dbReference>
<dbReference type="AlphaFoldDB" id="A0A9D7IBI7"/>
<dbReference type="GO" id="GO:0006355">
    <property type="term" value="P:regulation of DNA-templated transcription"/>
    <property type="evidence" value="ECO:0007669"/>
    <property type="project" value="InterPro"/>
</dbReference>
<dbReference type="Proteomes" id="UP000886602">
    <property type="component" value="Unassembled WGS sequence"/>
</dbReference>
<gene>
    <name evidence="1" type="ORF">IPJ48_01835</name>
</gene>